<dbReference type="Proteomes" id="UP000007463">
    <property type="component" value="Chromosome"/>
</dbReference>
<dbReference type="PANTHER" id="PTHR46401:SF2">
    <property type="entry name" value="GLYCOSYLTRANSFERASE WBBK-RELATED"/>
    <property type="match status" value="1"/>
</dbReference>
<dbReference type="KEGG" id="fte:Fluta_1880"/>
<dbReference type="HOGENOM" id="CLU_009583_27_5_10"/>
<dbReference type="InterPro" id="IPR001296">
    <property type="entry name" value="Glyco_trans_1"/>
</dbReference>
<keyword evidence="1 4" id="KW-0808">Transferase</keyword>
<gene>
    <name evidence="4" type="ordered locus">Fluta_1880</name>
</gene>
<evidence type="ECO:0000259" key="3">
    <source>
        <dbReference type="Pfam" id="PF13439"/>
    </source>
</evidence>
<name>F2IJ09_FLUTR</name>
<dbReference type="Gene3D" id="3.40.50.2000">
    <property type="entry name" value="Glycogen Phosphorylase B"/>
    <property type="match status" value="2"/>
</dbReference>
<proteinExistence type="predicted"/>
<dbReference type="SUPFAM" id="SSF53756">
    <property type="entry name" value="UDP-Glycosyltransferase/glycogen phosphorylase"/>
    <property type="match status" value="1"/>
</dbReference>
<dbReference type="OrthoDB" id="9801609at2"/>
<dbReference type="CDD" id="cd03809">
    <property type="entry name" value="GT4_MtfB-like"/>
    <property type="match status" value="1"/>
</dbReference>
<dbReference type="AlphaFoldDB" id="F2IJ09"/>
<dbReference type="EMBL" id="CP002542">
    <property type="protein sequence ID" value="AEA43867.1"/>
    <property type="molecule type" value="Genomic_DNA"/>
</dbReference>
<evidence type="ECO:0000313" key="4">
    <source>
        <dbReference type="EMBL" id="AEA43867.1"/>
    </source>
</evidence>
<evidence type="ECO:0000259" key="2">
    <source>
        <dbReference type="Pfam" id="PF00534"/>
    </source>
</evidence>
<dbReference type="RefSeq" id="WP_013686637.1">
    <property type="nucleotide sequence ID" value="NC_015321.1"/>
</dbReference>
<evidence type="ECO:0000313" key="5">
    <source>
        <dbReference type="Proteomes" id="UP000007463"/>
    </source>
</evidence>
<keyword evidence="5" id="KW-1185">Reference proteome</keyword>
<feature type="domain" description="Glycosyl transferase family 1" evidence="2">
    <location>
        <begin position="186"/>
        <end position="345"/>
    </location>
</feature>
<dbReference type="InterPro" id="IPR028098">
    <property type="entry name" value="Glyco_trans_4-like_N"/>
</dbReference>
<accession>F2IJ09</accession>
<dbReference type="Pfam" id="PF13439">
    <property type="entry name" value="Glyco_transf_4"/>
    <property type="match status" value="1"/>
</dbReference>
<reference evidence="5" key="2">
    <citation type="submission" date="2011-02" db="EMBL/GenBank/DDBJ databases">
        <title>The complete genome of Fluviicola taffensis DSM 16823.</title>
        <authorList>
            <consortium name="US DOE Joint Genome Institute (JGI-PGF)"/>
            <person name="Lucas S."/>
            <person name="Copeland A."/>
            <person name="Lapidus A."/>
            <person name="Bruce D."/>
            <person name="Goodwin L."/>
            <person name="Pitluck S."/>
            <person name="Kyrpides N."/>
            <person name="Mavromatis K."/>
            <person name="Ivanova N."/>
            <person name="Mikhailova N."/>
            <person name="Pagani I."/>
            <person name="Chertkov O."/>
            <person name="Detter J.C."/>
            <person name="Han C."/>
            <person name="Tapia R."/>
            <person name="Land M."/>
            <person name="Hauser L."/>
            <person name="Markowitz V."/>
            <person name="Cheng J.-F."/>
            <person name="Hugenholtz P."/>
            <person name="Woyke T."/>
            <person name="Wu D."/>
            <person name="Tindall B."/>
            <person name="Pomrenke H.G."/>
            <person name="Brambilla E."/>
            <person name="Klenk H.-P."/>
            <person name="Eisen J.A."/>
        </authorList>
    </citation>
    <scope>NUCLEOTIDE SEQUENCE [LARGE SCALE GENOMIC DNA]</scope>
    <source>
        <strain evidence="5">DSM 16823 / RW262 / RW262</strain>
    </source>
</reference>
<evidence type="ECO:0000256" key="1">
    <source>
        <dbReference type="ARBA" id="ARBA00022679"/>
    </source>
</evidence>
<protein>
    <submittedName>
        <fullName evidence="4">Glycosyl transferase group 1</fullName>
    </submittedName>
</protein>
<reference evidence="4 5" key="1">
    <citation type="journal article" date="2011" name="Stand. Genomic Sci.">
        <title>Complete genome sequence of the gliding freshwater bacterium Fluviicola taffensis type strain (RW262).</title>
        <authorList>
            <person name="Woyke T."/>
            <person name="Chertkov O."/>
            <person name="Lapidus A."/>
            <person name="Nolan M."/>
            <person name="Lucas S."/>
            <person name="Del Rio T.G."/>
            <person name="Tice H."/>
            <person name="Cheng J.F."/>
            <person name="Tapia R."/>
            <person name="Han C."/>
            <person name="Goodwin L."/>
            <person name="Pitluck S."/>
            <person name="Liolios K."/>
            <person name="Pagani I."/>
            <person name="Ivanova N."/>
            <person name="Huntemann M."/>
            <person name="Mavromatis K."/>
            <person name="Mikhailova N."/>
            <person name="Pati A."/>
            <person name="Chen A."/>
            <person name="Palaniappan K."/>
            <person name="Land M."/>
            <person name="Hauser L."/>
            <person name="Brambilla E.M."/>
            <person name="Rohde M."/>
            <person name="Mwirichia R."/>
            <person name="Sikorski J."/>
            <person name="Tindall B.J."/>
            <person name="Goker M."/>
            <person name="Bristow J."/>
            <person name="Eisen J.A."/>
            <person name="Markowitz V."/>
            <person name="Hugenholtz P."/>
            <person name="Klenk H.P."/>
            <person name="Kyrpides N.C."/>
        </authorList>
    </citation>
    <scope>NUCLEOTIDE SEQUENCE [LARGE SCALE GENOMIC DNA]</scope>
    <source>
        <strain evidence="5">DSM 16823 / RW262 / RW262</strain>
    </source>
</reference>
<dbReference type="GO" id="GO:0009103">
    <property type="term" value="P:lipopolysaccharide biosynthetic process"/>
    <property type="evidence" value="ECO:0007669"/>
    <property type="project" value="TreeGrafter"/>
</dbReference>
<dbReference type="PANTHER" id="PTHR46401">
    <property type="entry name" value="GLYCOSYLTRANSFERASE WBBK-RELATED"/>
    <property type="match status" value="1"/>
</dbReference>
<dbReference type="eggNOG" id="COG0438">
    <property type="taxonomic scope" value="Bacteria"/>
</dbReference>
<sequence>MRIGINTRFLLSSKMEGFGWYTFEVVKRMVEAHPEHEFVFFFDRKFDEKFVFAKNVTPVVLFPPARHPILFVWWFEHSIKRALKKYEIDVFYSPDGYLSLKSDVPQIGVIHDLNFEHHPEDIPASPLRYLRKYFPKFAKKAAHVLTVSEYSKQDIIQSYNISPSKITVAWNGASESFVPLSDDEIQAVRTQKTEGRPYFIFVGAIHPRKNVGRLIEAFGKFAEVNNDIDLLIVGESLWGNNASSIPEVSGNLKKRIRFTGHVSLEELNKFMGAAFALTYIPYFEGFGIPLVEAMRCGIPIISGNLTCLPEVAGEAAIYVNPFDTEEVSKAMTELVVDEQKYQELKVKSLERAELFSWDHTAEATWNVIADVGTPNQGNTI</sequence>
<organism evidence="4 5">
    <name type="scientific">Fluviicola taffensis (strain DSM 16823 / NCIMB 13979 / RW262)</name>
    <dbReference type="NCBI Taxonomy" id="755732"/>
    <lineage>
        <taxon>Bacteria</taxon>
        <taxon>Pseudomonadati</taxon>
        <taxon>Bacteroidota</taxon>
        <taxon>Flavobacteriia</taxon>
        <taxon>Flavobacteriales</taxon>
        <taxon>Crocinitomicaceae</taxon>
        <taxon>Fluviicola</taxon>
    </lineage>
</organism>
<feature type="domain" description="Glycosyltransferase subfamily 4-like N-terminal" evidence="3">
    <location>
        <begin position="17"/>
        <end position="173"/>
    </location>
</feature>
<dbReference type="STRING" id="755732.Fluta_1880"/>
<dbReference type="Pfam" id="PF00534">
    <property type="entry name" value="Glycos_transf_1"/>
    <property type="match status" value="1"/>
</dbReference>
<dbReference type="GO" id="GO:0016757">
    <property type="term" value="F:glycosyltransferase activity"/>
    <property type="evidence" value="ECO:0007669"/>
    <property type="project" value="InterPro"/>
</dbReference>